<feature type="compositionally biased region" description="Basic residues" evidence="1">
    <location>
        <begin position="1246"/>
        <end position="1269"/>
    </location>
</feature>
<reference evidence="2 3" key="1">
    <citation type="journal article" date="2018" name="Genome Biol. Evol.">
        <title>Multiple Roots of Fruiting Body Formation in Amoebozoa.</title>
        <authorList>
            <person name="Hillmann F."/>
            <person name="Forbes G."/>
            <person name="Novohradska S."/>
            <person name="Ferling I."/>
            <person name="Riege K."/>
            <person name="Groth M."/>
            <person name="Westermann M."/>
            <person name="Marz M."/>
            <person name="Spaller T."/>
            <person name="Winckler T."/>
            <person name="Schaap P."/>
            <person name="Glockner G."/>
        </authorList>
    </citation>
    <scope>NUCLEOTIDE SEQUENCE [LARGE SCALE GENOMIC DNA]</scope>
    <source>
        <strain evidence="2 3">Jena</strain>
    </source>
</reference>
<comment type="caution">
    <text evidence="2">The sequence shown here is derived from an EMBL/GenBank/DDBJ whole genome shotgun (WGS) entry which is preliminary data.</text>
</comment>
<dbReference type="InParanoid" id="A0A2P6MU46"/>
<keyword evidence="3" id="KW-1185">Reference proteome</keyword>
<feature type="compositionally biased region" description="Basic and acidic residues" evidence="1">
    <location>
        <begin position="1270"/>
        <end position="1303"/>
    </location>
</feature>
<dbReference type="Proteomes" id="UP000241769">
    <property type="component" value="Unassembled WGS sequence"/>
</dbReference>
<feature type="non-terminal residue" evidence="2">
    <location>
        <position position="1309"/>
    </location>
</feature>
<sequence>MLVHIDDIDRGISPTEPELKKLCRIMAWNRKQVLDLLVRCKSHIVRIVETEPAEVMNMSSYVRRYLTDMVDKKSKRKRSQFEEEDVIQVYSQLVDIQQKAGEFTDEDFFNSLDPWYIEQDEEATNAICRRVGIGRRFKFDLSQVVNLLELARDPSTLDQYRAWSALEWAAYQRKNLKSRLQSGFFKRGRIFLGSLPMDLFEWLMLRDGRLVRMRKRKAITHENGRIVEIPRWYYDFEPVGEEPAYPPLLGQHPGQGLWWEQETHAEMLGTIYSTRHWCKSVTFSICPKTCFIWFAFQQHSEHLVGEEWKSHDGLCWHILSLLMNAQSYLIKDFINELDGYLCHLNGEPHVNIRGLQNRFTLDIKHNRTALSHFKIDEGRLVSRSGVEWLPFSEAEKWFQYPSNPLKKKWDQCLRGVIDIASRNASSTSISDLDHAISSSCRKNRKPIEQLKNITNAKAHYMKIQHGMEEILNINHQSLKDHSRPKVNGRDRGGGKETESNTCQITFKNLLGKKEQREAWWAQLIKDMIPLSDLRYKKIKKHMELDNIPGLTLLKAFRKKINEEIVKNYLLVQSGETGWIIEGVEKIMEDLITNEIKYRRKQKIPIPTGRRWRFKITMDGRVFGDQVTISVIPLDFFSMNPQSRDSAITLGIYVGKENEEDIHKHFTPIISGLQQVLDMKKFGFNDHDGCFPVEYFLVPDLKALNTIMWLYNEKAPDGSLGTHDKFCPFCTCKRRDIGGFQQCPSRSLSFRKWELTCTVLICGLHMKQRFVGGLLKYSICKFDGKEDDIRKNIQALPGMANWEWRISPDEEFTDPLQVLVELPCMSGRACQIILNNHEKIFKDIYDSNDRSLWENVRILFKYYVDPPDAYLSNNKEVMEKLEVLLESTKVLMRRWTSPEKIYVWYFHILLMHLPALLSVDGGIALNSNEGAEGSHSLARILSVNTYRGVIGRTGKRGSTVLQLFLILLRRVYITAHHDECIWLGAPDHRKTAPTDESFQKQVGDARKEWTKTFQEEYDHIPAVVKSITMAMSTEDISAILLTGNPPHQRPHIIRVGERSIPPSYVQKRKTELKNRQTQKIREDQRTRRPTPTSGWIDQVQFDLAINEDDQSFDVSNLPNEEATSYVFNAFDFTDPSLNFDVQTSLFDSNEEDTSQTIEELIDDEQGDWITSISLSEGAPSIFDEEPISSMNCTICGVNSAEESIEIGGALFNACLSCYEQNSTAETVSEPIIETSLVPNSSQAPARPNRKRAASTPRQKPRSNATRKRREQQHADDRQCPFWYKNERGELRALRAKNEPGKLEETNAPTP</sequence>
<dbReference type="EMBL" id="MDYQ01000408">
    <property type="protein sequence ID" value="PRP75217.1"/>
    <property type="molecule type" value="Genomic_DNA"/>
</dbReference>
<name>A0A2P6MU46_9EUKA</name>
<evidence type="ECO:0000313" key="2">
    <source>
        <dbReference type="EMBL" id="PRP75217.1"/>
    </source>
</evidence>
<evidence type="ECO:0000313" key="3">
    <source>
        <dbReference type="Proteomes" id="UP000241769"/>
    </source>
</evidence>
<accession>A0A2P6MU46</accession>
<feature type="region of interest" description="Disordered" evidence="1">
    <location>
        <begin position="1232"/>
        <end position="1309"/>
    </location>
</feature>
<organism evidence="2 3">
    <name type="scientific">Planoprotostelium fungivorum</name>
    <dbReference type="NCBI Taxonomy" id="1890364"/>
    <lineage>
        <taxon>Eukaryota</taxon>
        <taxon>Amoebozoa</taxon>
        <taxon>Evosea</taxon>
        <taxon>Variosea</taxon>
        <taxon>Cavosteliida</taxon>
        <taxon>Cavosteliaceae</taxon>
        <taxon>Planoprotostelium</taxon>
    </lineage>
</organism>
<protein>
    <submittedName>
        <fullName evidence="2">Uncharacterized protein</fullName>
    </submittedName>
</protein>
<proteinExistence type="predicted"/>
<evidence type="ECO:0000256" key="1">
    <source>
        <dbReference type="SAM" id="MobiDB-lite"/>
    </source>
</evidence>
<gene>
    <name evidence="2" type="ORF">PROFUN_15927</name>
</gene>